<comment type="caution">
    <text evidence="1">The sequence shown here is derived from an EMBL/GenBank/DDBJ whole genome shotgun (WGS) entry which is preliminary data.</text>
</comment>
<evidence type="ECO:0000313" key="1">
    <source>
        <dbReference type="EMBL" id="PWI27792.1"/>
    </source>
</evidence>
<protein>
    <submittedName>
        <fullName evidence="1">Uncharacterized protein</fullName>
    </submittedName>
</protein>
<dbReference type="EMBL" id="QFWG01000005">
    <property type="protein sequence ID" value="PWI27792.1"/>
    <property type="molecule type" value="Genomic_DNA"/>
</dbReference>
<keyword evidence="2" id="KW-1185">Reference proteome</keyword>
<dbReference type="Proteomes" id="UP000245514">
    <property type="component" value="Unassembled WGS sequence"/>
</dbReference>
<evidence type="ECO:0000313" key="2">
    <source>
        <dbReference type="Proteomes" id="UP000245514"/>
    </source>
</evidence>
<organism evidence="1 2">
    <name type="scientific">Pseudoglutamicibacter cumminsii</name>
    <dbReference type="NCBI Taxonomy" id="156979"/>
    <lineage>
        <taxon>Bacteria</taxon>
        <taxon>Bacillati</taxon>
        <taxon>Actinomycetota</taxon>
        <taxon>Actinomycetes</taxon>
        <taxon>Micrococcales</taxon>
        <taxon>Micrococcaceae</taxon>
        <taxon>Pseudoglutamicibacter</taxon>
    </lineage>
</organism>
<sequence>MTGKVLVLDEEAELKWRFASVVMAPHCCETFCADFEQTVLVPNQLSFWVGTEPVFARPPEVCIVDESFACAQDVDGKDGFHTDLCSLILMGLRDSIVCCVAEQWHVRHDFSL</sequence>
<name>A0ABX5LAA0_9MICC</name>
<gene>
    <name evidence="1" type="ORF">CAY35_04865</name>
</gene>
<reference evidence="1 2" key="1">
    <citation type="submission" date="2018-05" db="EMBL/GenBank/DDBJ databases">
        <title>Draft Genome Sequence of Arthrobacter cumminsii IME1328, Isolated from a Patient Who Suffered from Foot Ulcers in China.</title>
        <authorList>
            <person name="Li M."/>
            <person name="Jiang Z."/>
            <person name="Sun Q."/>
            <person name="Tong Y."/>
        </authorList>
    </citation>
    <scope>NUCLEOTIDE SEQUENCE [LARGE SCALE GENOMIC DNA]</scope>
    <source>
        <strain evidence="1 2">IME1328</strain>
    </source>
</reference>
<accession>A0ABX5LAA0</accession>
<proteinExistence type="predicted"/>